<dbReference type="OrthoDB" id="8883268at2"/>
<proteinExistence type="predicted"/>
<dbReference type="RefSeq" id="WP_103859352.1">
    <property type="nucleotide sequence ID" value="NZ_QORJ01000008.1"/>
</dbReference>
<dbReference type="EMBL" id="QORK01000007">
    <property type="protein sequence ID" value="TFF82620.1"/>
    <property type="molecule type" value="Genomic_DNA"/>
</dbReference>
<dbReference type="Proteomes" id="UP000297914">
    <property type="component" value="Unassembled WGS sequence"/>
</dbReference>
<accession>A0A5F0KDJ4</accession>
<sequence>MATQATEKEYEKLAKNHYEILKKKGLNITAKNIADELLARASECSPGYWRKLRRALVYHQKLLNFPDAAERIQALSRPDIPVKAKQKRVKKVENDDLVELIQYFKARNDSAMLAAILLFMRAGIRPAELATITAQGNRLTVIGAKKSHDGKRGADRVLQFDTLSPEELQLMVTEAKKAKIGSLQDKLRAAGKSLWPTRKSLPTFYSWRHQMGSELKASGLDRQRIAYIMGHQATSSVDKYGNRKSANGNVLPTCPADADLSHIRTTHAELSVDNKTYRQVATPTTVAEPSPSADSTAPTKPRGMAAFINRHRDADDDLSR</sequence>
<evidence type="ECO:0000313" key="5">
    <source>
        <dbReference type="Proteomes" id="UP000297720"/>
    </source>
</evidence>
<evidence type="ECO:0000313" key="3">
    <source>
        <dbReference type="EMBL" id="TFF78868.1"/>
    </source>
</evidence>
<dbReference type="InterPro" id="IPR013762">
    <property type="entry name" value="Integrase-like_cat_sf"/>
</dbReference>
<dbReference type="GO" id="GO:0006310">
    <property type="term" value="P:DNA recombination"/>
    <property type="evidence" value="ECO:0007669"/>
    <property type="project" value="UniProtKB-KW"/>
</dbReference>
<name>A0A5F0KDJ4_9GAMM</name>
<organism evidence="4 6">
    <name type="scientific">Aeromonas taiwanensis</name>
    <dbReference type="NCBI Taxonomy" id="633417"/>
    <lineage>
        <taxon>Bacteria</taxon>
        <taxon>Pseudomonadati</taxon>
        <taxon>Pseudomonadota</taxon>
        <taxon>Gammaproteobacteria</taxon>
        <taxon>Aeromonadales</taxon>
        <taxon>Aeromonadaceae</taxon>
        <taxon>Aeromonas</taxon>
    </lineage>
</organism>
<dbReference type="InterPro" id="IPR011010">
    <property type="entry name" value="DNA_brk_join_enz"/>
</dbReference>
<comment type="caution">
    <text evidence="4">The sequence shown here is derived from an EMBL/GenBank/DDBJ whole genome shotgun (WGS) entry which is preliminary data.</text>
</comment>
<feature type="region of interest" description="Disordered" evidence="2">
    <location>
        <begin position="281"/>
        <end position="320"/>
    </location>
</feature>
<dbReference type="SUPFAM" id="SSF56349">
    <property type="entry name" value="DNA breaking-rejoining enzymes"/>
    <property type="match status" value="1"/>
</dbReference>
<evidence type="ECO:0000313" key="6">
    <source>
        <dbReference type="Proteomes" id="UP000297914"/>
    </source>
</evidence>
<dbReference type="Proteomes" id="UP000297720">
    <property type="component" value="Unassembled WGS sequence"/>
</dbReference>
<reference evidence="4 6" key="1">
    <citation type="submission" date="2018-06" db="EMBL/GenBank/DDBJ databases">
        <title>Occurrence of a novel blaKPC-2- and qnrS2- harbouring IncP6 plasmid from Aeromonas taiwanensis isolates recovered from the river sediments.</title>
        <authorList>
            <person name="Zheng B."/>
            <person name="Yu X."/>
            <person name="Xiao Y."/>
        </authorList>
    </citation>
    <scope>NUCLEOTIDE SEQUENCE [LARGE SCALE GENOMIC DNA]</scope>
    <source>
        <strain evidence="3 5">1713</strain>
        <strain evidence="4 6">198</strain>
    </source>
</reference>
<dbReference type="GO" id="GO:0015074">
    <property type="term" value="P:DNA integration"/>
    <property type="evidence" value="ECO:0007669"/>
    <property type="project" value="InterPro"/>
</dbReference>
<dbReference type="AlphaFoldDB" id="A0A5F0KDJ4"/>
<keyword evidence="5" id="KW-1185">Reference proteome</keyword>
<evidence type="ECO:0000256" key="1">
    <source>
        <dbReference type="ARBA" id="ARBA00023172"/>
    </source>
</evidence>
<protein>
    <submittedName>
        <fullName evidence="4">Site-specific integrase</fullName>
    </submittedName>
</protein>
<feature type="compositionally biased region" description="Basic and acidic residues" evidence="2">
    <location>
        <begin position="310"/>
        <end position="320"/>
    </location>
</feature>
<feature type="compositionally biased region" description="Polar residues" evidence="2">
    <location>
        <begin position="281"/>
        <end position="298"/>
    </location>
</feature>
<evidence type="ECO:0000313" key="4">
    <source>
        <dbReference type="EMBL" id="TFF82620.1"/>
    </source>
</evidence>
<dbReference type="Gene3D" id="1.10.443.10">
    <property type="entry name" value="Intergrase catalytic core"/>
    <property type="match status" value="1"/>
</dbReference>
<gene>
    <name evidence="3" type="ORF">DRM93_05225</name>
    <name evidence="4" type="ORF">DRM94_05225</name>
</gene>
<keyword evidence="1" id="KW-0233">DNA recombination</keyword>
<dbReference type="GO" id="GO:0003677">
    <property type="term" value="F:DNA binding"/>
    <property type="evidence" value="ECO:0007669"/>
    <property type="project" value="InterPro"/>
</dbReference>
<dbReference type="EMBL" id="QORL01000007">
    <property type="protein sequence ID" value="TFF78868.1"/>
    <property type="molecule type" value="Genomic_DNA"/>
</dbReference>
<evidence type="ECO:0000256" key="2">
    <source>
        <dbReference type="SAM" id="MobiDB-lite"/>
    </source>
</evidence>